<protein>
    <submittedName>
        <fullName evidence="8">Uncharacterized protein</fullName>
    </submittedName>
</protein>
<keyword evidence="2 6" id="KW-0812">Transmembrane</keyword>
<dbReference type="AlphaFoldDB" id="A0A5C7GZS9"/>
<organism evidence="8 9">
    <name type="scientific">Acer yangbiense</name>
    <dbReference type="NCBI Taxonomy" id="1000413"/>
    <lineage>
        <taxon>Eukaryota</taxon>
        <taxon>Viridiplantae</taxon>
        <taxon>Streptophyta</taxon>
        <taxon>Embryophyta</taxon>
        <taxon>Tracheophyta</taxon>
        <taxon>Spermatophyta</taxon>
        <taxon>Magnoliopsida</taxon>
        <taxon>eudicotyledons</taxon>
        <taxon>Gunneridae</taxon>
        <taxon>Pentapetalae</taxon>
        <taxon>rosids</taxon>
        <taxon>malvids</taxon>
        <taxon>Sapindales</taxon>
        <taxon>Sapindaceae</taxon>
        <taxon>Hippocastanoideae</taxon>
        <taxon>Acereae</taxon>
        <taxon>Acer</taxon>
    </lineage>
</organism>
<dbReference type="Pfam" id="PF09451">
    <property type="entry name" value="ATG27"/>
    <property type="match status" value="1"/>
</dbReference>
<reference evidence="9" key="1">
    <citation type="journal article" date="2019" name="Gigascience">
        <title>De novo genome assembly of the endangered Acer yangbiense, a plant species with extremely small populations endemic to Yunnan Province, China.</title>
        <authorList>
            <person name="Yang J."/>
            <person name="Wariss H.M."/>
            <person name="Tao L."/>
            <person name="Zhang R."/>
            <person name="Yun Q."/>
            <person name="Hollingsworth P."/>
            <person name="Dao Z."/>
            <person name="Luo G."/>
            <person name="Guo H."/>
            <person name="Ma Y."/>
            <person name="Sun W."/>
        </authorList>
    </citation>
    <scope>NUCLEOTIDE SEQUENCE [LARGE SCALE GENOMIC DNA]</scope>
    <source>
        <strain evidence="9">cv. Malutang</strain>
    </source>
</reference>
<sequence>MIGGCNSSKCLLIILLTILHRAHWVAAVCEYSFIENGKLYSYSLASPLREFPHGILSEDGFSLFLSLVFLIWVLFYKVAVNETVLWFQLCDGMIFNHDLPRCVGCLDCGGPSRCGSECSALVANDIEGYPVCTTIGHVSATDINVMDKQNPHKGVIVTMSSNGTKHNCSLSVSVICDSNGIQGPQSIEKSETCAYVERRLTCDIGVKLEELECPAPYCVIAILGSRSEERILATVLRHPSGCAKIASVVGGGWGWFGTFMTIIFCLFGSYLLAGAAYRYFSLGAHGVNVIPNLDFWATLPHRIQSFFASLVRRFRGPSEGHRSTYSRVNF</sequence>
<comment type="subcellular location">
    <subcellularLocation>
        <location evidence="1">Membrane</location>
        <topology evidence="1">Single-pass membrane protein</topology>
    </subcellularLocation>
</comment>
<keyword evidence="5 6" id="KW-0472">Membrane</keyword>
<comment type="caution">
    <text evidence="8">The sequence shown here is derived from an EMBL/GenBank/DDBJ whole genome shotgun (WGS) entry which is preliminary data.</text>
</comment>
<name>A0A5C7GZS9_9ROSI</name>
<feature type="signal peptide" evidence="7">
    <location>
        <begin position="1"/>
        <end position="27"/>
    </location>
</feature>
<dbReference type="PANTHER" id="PTHR15071:SF0">
    <property type="entry name" value="MANNOSE 6-PHOSPHATE RECEPTOR-LIKE PROTEIN 1"/>
    <property type="match status" value="1"/>
</dbReference>
<feature type="chain" id="PRO_5023061592" evidence="7">
    <location>
        <begin position="28"/>
        <end position="330"/>
    </location>
</feature>
<evidence type="ECO:0000256" key="7">
    <source>
        <dbReference type="SAM" id="SignalP"/>
    </source>
</evidence>
<feature type="transmembrane region" description="Helical" evidence="6">
    <location>
        <begin position="61"/>
        <end position="79"/>
    </location>
</feature>
<evidence type="ECO:0000256" key="2">
    <source>
        <dbReference type="ARBA" id="ARBA00022692"/>
    </source>
</evidence>
<dbReference type="EMBL" id="VAHF01000012">
    <property type="protein sequence ID" value="TXG50049.1"/>
    <property type="molecule type" value="Genomic_DNA"/>
</dbReference>
<evidence type="ECO:0000256" key="1">
    <source>
        <dbReference type="ARBA" id="ARBA00004167"/>
    </source>
</evidence>
<keyword evidence="9" id="KW-1185">Reference proteome</keyword>
<evidence type="ECO:0000256" key="6">
    <source>
        <dbReference type="SAM" id="Phobius"/>
    </source>
</evidence>
<dbReference type="PANTHER" id="PTHR15071">
    <property type="entry name" value="MANNOSE-6-PHOSPHATE RECEPTOR FAMILY MEMBER"/>
    <property type="match status" value="1"/>
</dbReference>
<evidence type="ECO:0000256" key="4">
    <source>
        <dbReference type="ARBA" id="ARBA00022989"/>
    </source>
</evidence>
<keyword evidence="3 7" id="KW-0732">Signal</keyword>
<gene>
    <name evidence="8" type="ORF">EZV62_025924</name>
</gene>
<evidence type="ECO:0000313" key="8">
    <source>
        <dbReference type="EMBL" id="TXG50049.1"/>
    </source>
</evidence>
<evidence type="ECO:0000256" key="5">
    <source>
        <dbReference type="ARBA" id="ARBA00023136"/>
    </source>
</evidence>
<keyword evidence="4 6" id="KW-1133">Transmembrane helix</keyword>
<evidence type="ECO:0000313" key="9">
    <source>
        <dbReference type="Proteomes" id="UP000323000"/>
    </source>
</evidence>
<proteinExistence type="predicted"/>
<dbReference type="GO" id="GO:0000139">
    <property type="term" value="C:Golgi membrane"/>
    <property type="evidence" value="ECO:0007669"/>
    <property type="project" value="UniProtKB-SubCell"/>
</dbReference>
<feature type="transmembrane region" description="Helical" evidence="6">
    <location>
        <begin position="253"/>
        <end position="273"/>
    </location>
</feature>
<accession>A0A5C7GZS9</accession>
<dbReference type="InterPro" id="IPR018939">
    <property type="entry name" value="Autophagy-rel_prot_27"/>
</dbReference>
<evidence type="ECO:0000256" key="3">
    <source>
        <dbReference type="ARBA" id="ARBA00022729"/>
    </source>
</evidence>
<dbReference type="Proteomes" id="UP000323000">
    <property type="component" value="Chromosome 12"/>
</dbReference>
<dbReference type="OrthoDB" id="29460at2759"/>